<feature type="chain" id="PRO_5046785798" description="Entericidin EcnA/B family protein" evidence="1">
    <location>
        <begin position="21"/>
        <end position="42"/>
    </location>
</feature>
<evidence type="ECO:0008006" key="4">
    <source>
        <dbReference type="Google" id="ProtNLM"/>
    </source>
</evidence>
<comment type="caution">
    <text evidence="2">The sequence shown here is derived from an EMBL/GenBank/DDBJ whole genome shotgun (WGS) entry which is preliminary data.</text>
</comment>
<evidence type="ECO:0000313" key="3">
    <source>
        <dbReference type="Proteomes" id="UP001259803"/>
    </source>
</evidence>
<dbReference type="PROSITE" id="PS51257">
    <property type="entry name" value="PROKAR_LIPOPROTEIN"/>
    <property type="match status" value="1"/>
</dbReference>
<protein>
    <recommendedName>
        <fullName evidence="4">Entericidin EcnA/B family protein</fullName>
    </recommendedName>
</protein>
<keyword evidence="1" id="KW-0732">Signal</keyword>
<dbReference type="RefSeq" id="WP_311339575.1">
    <property type="nucleotide sequence ID" value="NZ_JAVRHS010000001.1"/>
</dbReference>
<evidence type="ECO:0000256" key="1">
    <source>
        <dbReference type="SAM" id="SignalP"/>
    </source>
</evidence>
<proteinExistence type="predicted"/>
<gene>
    <name evidence="2" type="ORF">RM533_02365</name>
</gene>
<reference evidence="2 3" key="1">
    <citation type="submission" date="2023-09" db="EMBL/GenBank/DDBJ databases">
        <authorList>
            <person name="Rey-Velasco X."/>
        </authorList>
    </citation>
    <scope>NUCLEOTIDE SEQUENCE [LARGE SCALE GENOMIC DNA]</scope>
    <source>
        <strain evidence="2 3">F390</strain>
    </source>
</reference>
<dbReference type="Proteomes" id="UP001259803">
    <property type="component" value="Unassembled WGS sequence"/>
</dbReference>
<dbReference type="EMBL" id="JAVRHS010000001">
    <property type="protein sequence ID" value="MDT0575025.1"/>
    <property type="molecule type" value="Genomic_DNA"/>
</dbReference>
<sequence length="42" mass="4207">MIRRIVMAAAIGSLALTAAACNTVSGAGEDLQSASDAVEEEI</sequence>
<evidence type="ECO:0000313" key="2">
    <source>
        <dbReference type="EMBL" id="MDT0575025.1"/>
    </source>
</evidence>
<keyword evidence="3" id="KW-1185">Reference proteome</keyword>
<feature type="signal peptide" evidence="1">
    <location>
        <begin position="1"/>
        <end position="20"/>
    </location>
</feature>
<organism evidence="2 3">
    <name type="scientific">Croceicoccus esteveae</name>
    <dbReference type="NCBI Taxonomy" id="3075597"/>
    <lineage>
        <taxon>Bacteria</taxon>
        <taxon>Pseudomonadati</taxon>
        <taxon>Pseudomonadota</taxon>
        <taxon>Alphaproteobacteria</taxon>
        <taxon>Sphingomonadales</taxon>
        <taxon>Erythrobacteraceae</taxon>
        <taxon>Croceicoccus</taxon>
    </lineage>
</organism>
<accession>A0ABU2ZF46</accession>
<name>A0ABU2ZF46_9SPHN</name>